<name>Q4A2K5_EHV8U</name>
<accession>Q4A2K5</accession>
<keyword evidence="3" id="KW-1185">Reference proteome</keyword>
<protein>
    <submittedName>
        <fullName evidence="2">Uncharacterized protein</fullName>
    </submittedName>
</protein>
<dbReference type="GeneID" id="3654805"/>
<sequence>MMNDLDRYKVYVSNKVIDPLYDNNYRGYVPAFNQFVDRFDQLNLTNIEHENALRVHKYHISKHEVEITGLRRDIDELRQTNTELRQTNTELRQTNTELRRDIDELRQQNQAIFARLDKSAVL</sequence>
<dbReference type="Gene3D" id="1.20.5.170">
    <property type="match status" value="1"/>
</dbReference>
<feature type="coiled-coil region" evidence="1">
    <location>
        <begin position="60"/>
        <end position="115"/>
    </location>
</feature>
<gene>
    <name evidence="2" type="ORF">EhV275</name>
</gene>
<dbReference type="RefSeq" id="YP_294032.1">
    <property type="nucleotide sequence ID" value="NC_007346.1"/>
</dbReference>
<organism evidence="2 3">
    <name type="scientific">Emiliania huxleyi virus 86 (isolate United Kingdom/English Channel/1999)</name>
    <name type="common">EhV-86</name>
    <dbReference type="NCBI Taxonomy" id="654925"/>
    <lineage>
        <taxon>Viruses</taxon>
        <taxon>Varidnaviria</taxon>
        <taxon>Bamfordvirae</taxon>
        <taxon>Nucleocytoviricota</taxon>
        <taxon>Megaviricetes</taxon>
        <taxon>Algavirales</taxon>
        <taxon>Phycodnaviridae</taxon>
        <taxon>Coccolithovirus</taxon>
        <taxon>Coccolithovirus huxleyi</taxon>
        <taxon>Emiliania huxleyi virus 86</taxon>
    </lineage>
</organism>
<dbReference type="Proteomes" id="UP000000863">
    <property type="component" value="Segment"/>
</dbReference>
<evidence type="ECO:0000313" key="2">
    <source>
        <dbReference type="EMBL" id="CAI65701.1"/>
    </source>
</evidence>
<evidence type="ECO:0000313" key="3">
    <source>
        <dbReference type="Proteomes" id="UP000000863"/>
    </source>
</evidence>
<dbReference type="EMBL" id="AJ890364">
    <property type="protein sequence ID" value="CAI65701.1"/>
    <property type="molecule type" value="Genomic_DNA"/>
</dbReference>
<evidence type="ECO:0000256" key="1">
    <source>
        <dbReference type="SAM" id="Coils"/>
    </source>
</evidence>
<proteinExistence type="predicted"/>
<dbReference type="KEGG" id="vg:3654805"/>
<keyword evidence="1" id="KW-0175">Coiled coil</keyword>
<organismHost>
    <name type="scientific">Emiliania huxleyi</name>
    <name type="common">Coccolithophore</name>
    <name type="synonym">Pontosphaera huxleyi</name>
    <dbReference type="NCBI Taxonomy" id="2903"/>
</organismHost>
<reference evidence="2 3" key="1">
    <citation type="journal article" date="2005" name="Science">
        <title>Complete genome sequence and lytic phase transcription profile of a Coccolithovirus.</title>
        <authorList>
            <person name="Wilson W.H."/>
            <person name="Schroeder D.C."/>
            <person name="Allen M.J."/>
            <person name="Holden M.T.G."/>
            <person name="Parkhill J."/>
            <person name="Barrell B.G."/>
            <person name="Churcher C."/>
            <person name="Hamlin N."/>
            <person name="Mungall K."/>
            <person name="Norbertczak H."/>
            <person name="Quail M.A."/>
            <person name="Price C."/>
            <person name="Rabbinowitsch E."/>
            <person name="Walker D."/>
            <person name="Craigon M."/>
            <person name="Roy D."/>
            <person name="Ghazal P."/>
        </authorList>
    </citation>
    <scope>NUCLEOTIDE SEQUENCE [LARGE SCALE GENOMIC DNA]</scope>
    <source>
        <strain evidence="3">Isolate United Kingdom/English Channel/1999</strain>
    </source>
</reference>